<dbReference type="AlphaFoldDB" id="A0A9D3SPM4"/>
<organism evidence="7 8">
    <name type="scientific">Hemibagrus wyckioides</name>
    <dbReference type="NCBI Taxonomy" id="337641"/>
    <lineage>
        <taxon>Eukaryota</taxon>
        <taxon>Metazoa</taxon>
        <taxon>Chordata</taxon>
        <taxon>Craniata</taxon>
        <taxon>Vertebrata</taxon>
        <taxon>Euteleostomi</taxon>
        <taxon>Actinopterygii</taxon>
        <taxon>Neopterygii</taxon>
        <taxon>Teleostei</taxon>
        <taxon>Ostariophysi</taxon>
        <taxon>Siluriformes</taxon>
        <taxon>Bagridae</taxon>
        <taxon>Hemibagrus</taxon>
    </lineage>
</organism>
<keyword evidence="8" id="KW-1185">Reference proteome</keyword>
<accession>A0A9D3SPM4</accession>
<reference evidence="7 8" key="1">
    <citation type="submission" date="2021-06" db="EMBL/GenBank/DDBJ databases">
        <title>Chromosome-level genome assembly of the red-tail catfish (Hemibagrus wyckioides).</title>
        <authorList>
            <person name="Shao F."/>
        </authorList>
    </citation>
    <scope>NUCLEOTIDE SEQUENCE [LARGE SCALE GENOMIC DNA]</scope>
    <source>
        <strain evidence="7">EC202008001</strain>
        <tissue evidence="7">Blood</tissue>
    </source>
</reference>
<keyword evidence="4 6" id="KW-1133">Transmembrane helix</keyword>
<keyword evidence="5 6" id="KW-0472">Membrane</keyword>
<sequence length="202" mass="22698">MTPVTAPADTRLFRRTAYLKGKPKILGTVQIMIGIITLLFGIVLTLYFHTPGVISGIMLWGSLVFISSGALSVATANHQNPCMMKSSLGMNVFSAVVAGLDIILFSMDMMFGFDFIYWHSQYYYDNDDYSGFQFLWAMYYGIYGVLLVFALLEFIISICTSVFACKATSCYANKPTFSQAVTTEVMYTLQMNNPDYYFNQDP</sequence>
<dbReference type="Pfam" id="PF04103">
    <property type="entry name" value="CD20"/>
    <property type="match status" value="1"/>
</dbReference>
<gene>
    <name evidence="7" type="ORF">KOW79_010419</name>
</gene>
<proteinExistence type="inferred from homology"/>
<evidence type="ECO:0000256" key="4">
    <source>
        <dbReference type="ARBA" id="ARBA00022989"/>
    </source>
</evidence>
<evidence type="ECO:0000313" key="8">
    <source>
        <dbReference type="Proteomes" id="UP000824219"/>
    </source>
</evidence>
<keyword evidence="3 6" id="KW-0812">Transmembrane</keyword>
<comment type="caution">
    <text evidence="7">The sequence shown here is derived from an EMBL/GenBank/DDBJ whole genome shotgun (WGS) entry which is preliminary data.</text>
</comment>
<dbReference type="OrthoDB" id="10071849at2759"/>
<protein>
    <recommendedName>
        <fullName evidence="9">Membrane-spanning 4-domains subfamily A member 4A-like</fullName>
    </recommendedName>
</protein>
<comment type="subcellular location">
    <subcellularLocation>
        <location evidence="1">Membrane</location>
        <topology evidence="1">Multi-pass membrane protein</topology>
    </subcellularLocation>
</comment>
<evidence type="ECO:0000256" key="2">
    <source>
        <dbReference type="ARBA" id="ARBA00009565"/>
    </source>
</evidence>
<evidence type="ECO:0000256" key="5">
    <source>
        <dbReference type="ARBA" id="ARBA00023136"/>
    </source>
</evidence>
<evidence type="ECO:0000313" key="7">
    <source>
        <dbReference type="EMBL" id="KAG7327018.1"/>
    </source>
</evidence>
<dbReference type="PANTHER" id="PTHR23320">
    <property type="entry name" value="MEMBRANE-SPANNING 4-DOMAINS SUBFAMILY A MS4A -RELATED"/>
    <property type="match status" value="1"/>
</dbReference>
<dbReference type="InterPro" id="IPR030417">
    <property type="entry name" value="MS4A"/>
</dbReference>
<feature type="transmembrane region" description="Helical" evidence="6">
    <location>
        <begin position="54"/>
        <end position="76"/>
    </location>
</feature>
<evidence type="ECO:0000256" key="1">
    <source>
        <dbReference type="ARBA" id="ARBA00004141"/>
    </source>
</evidence>
<dbReference type="GO" id="GO:0016020">
    <property type="term" value="C:membrane"/>
    <property type="evidence" value="ECO:0007669"/>
    <property type="project" value="UniProtKB-SubCell"/>
</dbReference>
<evidence type="ECO:0000256" key="3">
    <source>
        <dbReference type="ARBA" id="ARBA00022692"/>
    </source>
</evidence>
<feature type="transmembrane region" description="Helical" evidence="6">
    <location>
        <begin position="25"/>
        <end position="48"/>
    </location>
</feature>
<comment type="similarity">
    <text evidence="2">Belongs to the MS4A family.</text>
</comment>
<feature type="transmembrane region" description="Helical" evidence="6">
    <location>
        <begin position="138"/>
        <end position="164"/>
    </location>
</feature>
<dbReference type="Proteomes" id="UP000824219">
    <property type="component" value="Linkage Group LG11"/>
</dbReference>
<dbReference type="PANTHER" id="PTHR23320:SF128">
    <property type="entry name" value="MEMBRANE-SPANNING 4-DOMAINS SUBFAMILY A MEMBER 4A"/>
    <property type="match status" value="1"/>
</dbReference>
<dbReference type="InterPro" id="IPR007237">
    <property type="entry name" value="CD20-like"/>
</dbReference>
<evidence type="ECO:0008006" key="9">
    <source>
        <dbReference type="Google" id="ProtNLM"/>
    </source>
</evidence>
<feature type="transmembrane region" description="Helical" evidence="6">
    <location>
        <begin position="88"/>
        <end position="118"/>
    </location>
</feature>
<evidence type="ECO:0000256" key="6">
    <source>
        <dbReference type="SAM" id="Phobius"/>
    </source>
</evidence>
<dbReference type="EMBL" id="JAHKSW010000011">
    <property type="protein sequence ID" value="KAG7327018.1"/>
    <property type="molecule type" value="Genomic_DNA"/>
</dbReference>
<name>A0A9D3SPM4_9TELE</name>